<evidence type="ECO:0000313" key="2">
    <source>
        <dbReference type="EMBL" id="KNC34277.1"/>
    </source>
</evidence>
<comment type="caution">
    <text evidence="2">The sequence shown here is derived from an EMBL/GenBank/DDBJ whole genome shotgun (WGS) entry which is preliminary data.</text>
</comment>
<proteinExistence type="predicted"/>
<protein>
    <submittedName>
        <fullName evidence="2">Uncharacterized protein</fullName>
    </submittedName>
</protein>
<evidence type="ECO:0000256" key="1">
    <source>
        <dbReference type="SAM" id="SignalP"/>
    </source>
</evidence>
<sequence>MLQVVNVVLILICMAAQTLALQRYCGKILADYMKMLCRNGFNAKPLKRNNSLANTNEFDYNSLANDIISLNMSDSSKSLQNPGSTAYSTYSMKISQTPKHALNRILSKLYNSWMLTQTQRSRQRRAPNPG</sequence>
<name>A0A0L0CQ10_LUCCU</name>
<dbReference type="OrthoDB" id="10019596at2759"/>
<gene>
    <name evidence="2" type="ORF">FF38_05943</name>
</gene>
<feature type="chain" id="PRO_5005536771" evidence="1">
    <location>
        <begin position="21"/>
        <end position="130"/>
    </location>
</feature>
<keyword evidence="1" id="KW-0732">Signal</keyword>
<dbReference type="Proteomes" id="UP000037069">
    <property type="component" value="Unassembled WGS sequence"/>
</dbReference>
<accession>A0A0L0CQ10</accession>
<feature type="signal peptide" evidence="1">
    <location>
        <begin position="1"/>
        <end position="20"/>
    </location>
</feature>
<keyword evidence="3" id="KW-1185">Reference proteome</keyword>
<dbReference type="AlphaFoldDB" id="A0A0L0CQ10"/>
<feature type="non-terminal residue" evidence="2">
    <location>
        <position position="130"/>
    </location>
</feature>
<reference evidence="2 3" key="1">
    <citation type="journal article" date="2015" name="Nat. Commun.">
        <title>Lucilia cuprina genome unlocks parasitic fly biology to underpin future interventions.</title>
        <authorList>
            <person name="Anstead C.A."/>
            <person name="Korhonen P.K."/>
            <person name="Young N.D."/>
            <person name="Hall R.S."/>
            <person name="Jex A.R."/>
            <person name="Murali S.C."/>
            <person name="Hughes D.S."/>
            <person name="Lee S.F."/>
            <person name="Perry T."/>
            <person name="Stroehlein A.J."/>
            <person name="Ansell B.R."/>
            <person name="Breugelmans B."/>
            <person name="Hofmann A."/>
            <person name="Qu J."/>
            <person name="Dugan S."/>
            <person name="Lee S.L."/>
            <person name="Chao H."/>
            <person name="Dinh H."/>
            <person name="Han Y."/>
            <person name="Doddapaneni H.V."/>
            <person name="Worley K.C."/>
            <person name="Muzny D.M."/>
            <person name="Ioannidis P."/>
            <person name="Waterhouse R.M."/>
            <person name="Zdobnov E.M."/>
            <person name="James P.J."/>
            <person name="Bagnall N.H."/>
            <person name="Kotze A.C."/>
            <person name="Gibbs R.A."/>
            <person name="Richards S."/>
            <person name="Batterham P."/>
            <person name="Gasser R.B."/>
        </authorList>
    </citation>
    <scope>NUCLEOTIDE SEQUENCE [LARGE SCALE GENOMIC DNA]</scope>
    <source>
        <strain evidence="2 3">LS</strain>
        <tissue evidence="2">Full body</tissue>
    </source>
</reference>
<organism evidence="2 3">
    <name type="scientific">Lucilia cuprina</name>
    <name type="common">Green bottle fly</name>
    <name type="synonym">Australian sheep blowfly</name>
    <dbReference type="NCBI Taxonomy" id="7375"/>
    <lineage>
        <taxon>Eukaryota</taxon>
        <taxon>Metazoa</taxon>
        <taxon>Ecdysozoa</taxon>
        <taxon>Arthropoda</taxon>
        <taxon>Hexapoda</taxon>
        <taxon>Insecta</taxon>
        <taxon>Pterygota</taxon>
        <taxon>Neoptera</taxon>
        <taxon>Endopterygota</taxon>
        <taxon>Diptera</taxon>
        <taxon>Brachycera</taxon>
        <taxon>Muscomorpha</taxon>
        <taxon>Oestroidea</taxon>
        <taxon>Calliphoridae</taxon>
        <taxon>Luciliinae</taxon>
        <taxon>Lucilia</taxon>
    </lineage>
</organism>
<dbReference type="EMBL" id="JRES01000080">
    <property type="protein sequence ID" value="KNC34277.1"/>
    <property type="molecule type" value="Genomic_DNA"/>
</dbReference>
<evidence type="ECO:0000313" key="3">
    <source>
        <dbReference type="Proteomes" id="UP000037069"/>
    </source>
</evidence>